<evidence type="ECO:0000256" key="1">
    <source>
        <dbReference type="ARBA" id="ARBA00004478"/>
    </source>
</evidence>
<evidence type="ECO:0000256" key="4">
    <source>
        <dbReference type="ARBA" id="ARBA00022780"/>
    </source>
</evidence>
<dbReference type="InterPro" id="IPR005691">
    <property type="entry name" value="Tic20"/>
</dbReference>
<keyword evidence="6 7" id="KW-0472">Membrane</keyword>
<dbReference type="OrthoDB" id="414558at2759"/>
<evidence type="ECO:0000256" key="5">
    <source>
        <dbReference type="ARBA" id="ARBA00022989"/>
    </source>
</evidence>
<comment type="subcellular location">
    <subcellularLocation>
        <location evidence="1">Plastid</location>
        <location evidence="1">Chloroplast inner membrane</location>
        <topology evidence="1">Multi-pass membrane protein</topology>
    </subcellularLocation>
    <subcellularLocation>
        <location evidence="7">Plastid</location>
        <location evidence="7">Chloroplast membrane</location>
        <topology evidence="7">Multi-pass membrane protein</topology>
    </subcellularLocation>
</comment>
<dbReference type="PANTHER" id="PTHR33510:SF5">
    <property type="entry name" value="PROTEIN TIC 20-II, CHLOROPLASTIC"/>
    <property type="match status" value="1"/>
</dbReference>
<organism evidence="8 9">
    <name type="scientific">Coptis chinensis</name>
    <dbReference type="NCBI Taxonomy" id="261450"/>
    <lineage>
        <taxon>Eukaryota</taxon>
        <taxon>Viridiplantae</taxon>
        <taxon>Streptophyta</taxon>
        <taxon>Embryophyta</taxon>
        <taxon>Tracheophyta</taxon>
        <taxon>Spermatophyta</taxon>
        <taxon>Magnoliopsida</taxon>
        <taxon>Ranunculales</taxon>
        <taxon>Ranunculaceae</taxon>
        <taxon>Coptidoideae</taxon>
        <taxon>Coptis</taxon>
    </lineage>
</organism>
<evidence type="ECO:0000313" key="8">
    <source>
        <dbReference type="EMBL" id="KAF9596768.1"/>
    </source>
</evidence>
<keyword evidence="4" id="KW-1001">Plastid inner membrane</keyword>
<keyword evidence="7" id="KW-0150">Chloroplast</keyword>
<accession>A0A835LIF1</accession>
<reference evidence="8 9" key="1">
    <citation type="submission" date="2020-10" db="EMBL/GenBank/DDBJ databases">
        <title>The Coptis chinensis genome and diversification of protoberbering-type alkaloids.</title>
        <authorList>
            <person name="Wang B."/>
            <person name="Shu S."/>
            <person name="Song C."/>
            <person name="Liu Y."/>
        </authorList>
    </citation>
    <scope>NUCLEOTIDE SEQUENCE [LARGE SCALE GENOMIC DNA]</scope>
    <source>
        <strain evidence="8">HL-2020</strain>
        <tissue evidence="8">Leaf</tissue>
    </source>
</reference>
<comment type="function">
    <text evidence="7">Involved in protein precursor import into chloroplasts.</text>
</comment>
<dbReference type="EMBL" id="JADFTS010000007">
    <property type="protein sequence ID" value="KAF9596768.1"/>
    <property type="molecule type" value="Genomic_DNA"/>
</dbReference>
<keyword evidence="7" id="KW-0934">Plastid</keyword>
<comment type="caution">
    <text evidence="8">The sequence shown here is derived from an EMBL/GenBank/DDBJ whole genome shotgun (WGS) entry which is preliminary data.</text>
</comment>
<evidence type="ECO:0000313" key="9">
    <source>
        <dbReference type="Proteomes" id="UP000631114"/>
    </source>
</evidence>
<evidence type="ECO:0000256" key="6">
    <source>
        <dbReference type="ARBA" id="ARBA00023136"/>
    </source>
</evidence>
<dbReference type="Proteomes" id="UP000631114">
    <property type="component" value="Unassembled WGS sequence"/>
</dbReference>
<keyword evidence="9" id="KW-1185">Reference proteome</keyword>
<keyword evidence="3 7" id="KW-0812">Transmembrane</keyword>
<name>A0A835LIF1_9MAGN</name>
<feature type="transmembrane region" description="Helical" evidence="7">
    <location>
        <begin position="85"/>
        <end position="104"/>
    </location>
</feature>
<proteinExistence type="inferred from homology"/>
<feature type="transmembrane region" description="Helical" evidence="7">
    <location>
        <begin position="124"/>
        <end position="143"/>
    </location>
</feature>
<dbReference type="AlphaFoldDB" id="A0A835LIF1"/>
<feature type="transmembrane region" description="Helical" evidence="7">
    <location>
        <begin position="54"/>
        <end position="73"/>
    </location>
</feature>
<dbReference type="GO" id="GO:0009706">
    <property type="term" value="C:chloroplast inner membrane"/>
    <property type="evidence" value="ECO:0007669"/>
    <property type="project" value="UniProtKB-SubCell"/>
</dbReference>
<evidence type="ECO:0000256" key="2">
    <source>
        <dbReference type="ARBA" id="ARBA00009596"/>
    </source>
</evidence>
<evidence type="ECO:0000256" key="3">
    <source>
        <dbReference type="ARBA" id="ARBA00022692"/>
    </source>
</evidence>
<feature type="transmembrane region" description="Helical" evidence="7">
    <location>
        <begin position="14"/>
        <end position="34"/>
    </location>
</feature>
<keyword evidence="5 7" id="KW-1133">Transmembrane helix</keyword>
<comment type="similarity">
    <text evidence="2 7">Belongs to the Tic20 family.</text>
</comment>
<dbReference type="PANTHER" id="PTHR33510">
    <property type="entry name" value="PROTEIN TIC 20-II, CHLOROPLASTIC"/>
    <property type="match status" value="1"/>
</dbReference>
<dbReference type="Pfam" id="PF16166">
    <property type="entry name" value="TIC20"/>
    <property type="match status" value="1"/>
</dbReference>
<sequence length="167" mass="18840">MASSHQIVPVTDRLISIIAYFIPFLSGVAHGRHLLRTFPTLELILDPFVPLLTFYKSIPGVALLTLFGLYAGVVRDRKFGRFARFNALQAFLLELLMNLIPSLLHLIFSQRDGLGLEFLKTAHSALFVVILACFLYALGLCLLGKIPYFPHITEATDWKLCREDYSL</sequence>
<gene>
    <name evidence="8" type="ORF">IFM89_013315</name>
</gene>
<evidence type="ECO:0000256" key="7">
    <source>
        <dbReference type="RuleBase" id="RU367003"/>
    </source>
</evidence>
<protein>
    <recommendedName>
        <fullName evidence="7">Protein TIC 20</fullName>
    </recommendedName>
</protein>